<sequence length="429" mass="47794">MTASVGQALPTYAMGCYLLPNCVISELNGLLRDYWWTGRIEDHGWPLLAWSSICKPKRKGGLGFRDLRAFNMALLGKQVWHLFQQYQSLMSRVLASIDSNIRMFSEFWGATKPILFGTVHHDNAKEPVRCGEFMNTVRVFGWRLATDSLPTGSGLLQAGLGDGKCPICGVDLETTLHVVRDCVDATVLLSDAGFTAGYIHTDHTSCQNWLIYLMHILPLSHFVDMLGIAYMLWTRRNLLVHEGKMTPGWHLISEVRSLQAAYAQFHPTPDPFASHLRPAKWRKPPLSTIKINADGDVSFTGVLAVGILARDETGMITGKALSLAVLGEACIAEAYAITIGLQLGLDLGGTHIVIESDAANLIRQLQRRTLELSVVRFQLEEALCLLQAHSNLRVTHVRRPLRAPSWWCNSSGILVREGHRCFKKKEQVD</sequence>
<organism evidence="2 3">
    <name type="scientific">Hibiscus syriacus</name>
    <name type="common">Rose of Sharon</name>
    <dbReference type="NCBI Taxonomy" id="106335"/>
    <lineage>
        <taxon>Eukaryota</taxon>
        <taxon>Viridiplantae</taxon>
        <taxon>Streptophyta</taxon>
        <taxon>Embryophyta</taxon>
        <taxon>Tracheophyta</taxon>
        <taxon>Spermatophyta</taxon>
        <taxon>Magnoliopsida</taxon>
        <taxon>eudicotyledons</taxon>
        <taxon>Gunneridae</taxon>
        <taxon>Pentapetalae</taxon>
        <taxon>rosids</taxon>
        <taxon>malvids</taxon>
        <taxon>Malvales</taxon>
        <taxon>Malvaceae</taxon>
        <taxon>Malvoideae</taxon>
        <taxon>Hibiscus</taxon>
    </lineage>
</organism>
<evidence type="ECO:0000259" key="1">
    <source>
        <dbReference type="Pfam" id="PF13456"/>
    </source>
</evidence>
<comment type="caution">
    <text evidence="2">The sequence shown here is derived from an EMBL/GenBank/DDBJ whole genome shotgun (WGS) entry which is preliminary data.</text>
</comment>
<protein>
    <recommendedName>
        <fullName evidence="1">RNase H type-1 domain-containing protein</fullName>
    </recommendedName>
</protein>
<dbReference type="Pfam" id="PF13456">
    <property type="entry name" value="RVT_3"/>
    <property type="match status" value="1"/>
</dbReference>
<name>A0A6A3AWU1_HIBSY</name>
<accession>A0A6A3AWU1</accession>
<dbReference type="GO" id="GO:0004523">
    <property type="term" value="F:RNA-DNA hybrid ribonuclease activity"/>
    <property type="evidence" value="ECO:0007669"/>
    <property type="project" value="InterPro"/>
</dbReference>
<reference evidence="2" key="1">
    <citation type="submission" date="2019-09" db="EMBL/GenBank/DDBJ databases">
        <title>Draft genome information of white flower Hibiscus syriacus.</title>
        <authorList>
            <person name="Kim Y.-M."/>
        </authorList>
    </citation>
    <scope>NUCLEOTIDE SEQUENCE [LARGE SCALE GENOMIC DNA]</scope>
    <source>
        <strain evidence="2">YM2019G1</strain>
    </source>
</reference>
<evidence type="ECO:0000313" key="2">
    <source>
        <dbReference type="EMBL" id="KAE8709071.1"/>
    </source>
</evidence>
<keyword evidence="3" id="KW-1185">Reference proteome</keyword>
<dbReference type="AlphaFoldDB" id="A0A6A3AWU1"/>
<proteinExistence type="predicted"/>
<dbReference type="PANTHER" id="PTHR33116:SF86">
    <property type="entry name" value="REVERSE TRANSCRIPTASE DOMAIN-CONTAINING PROTEIN"/>
    <property type="match status" value="1"/>
</dbReference>
<dbReference type="InterPro" id="IPR002156">
    <property type="entry name" value="RNaseH_domain"/>
</dbReference>
<gene>
    <name evidence="2" type="ORF">F3Y22_tig00110332pilonHSYRG00843</name>
</gene>
<evidence type="ECO:0000313" key="3">
    <source>
        <dbReference type="Proteomes" id="UP000436088"/>
    </source>
</evidence>
<dbReference type="GO" id="GO:0003676">
    <property type="term" value="F:nucleic acid binding"/>
    <property type="evidence" value="ECO:0007669"/>
    <property type="project" value="InterPro"/>
</dbReference>
<dbReference type="EMBL" id="VEPZ02000937">
    <property type="protein sequence ID" value="KAE8709071.1"/>
    <property type="molecule type" value="Genomic_DNA"/>
</dbReference>
<dbReference type="Proteomes" id="UP000436088">
    <property type="component" value="Unassembled WGS sequence"/>
</dbReference>
<feature type="domain" description="RNase H type-1" evidence="1">
    <location>
        <begin position="304"/>
        <end position="399"/>
    </location>
</feature>
<dbReference type="PANTHER" id="PTHR33116">
    <property type="entry name" value="REVERSE TRANSCRIPTASE ZINC-BINDING DOMAIN-CONTAINING PROTEIN-RELATED-RELATED"/>
    <property type="match status" value="1"/>
</dbReference>